<dbReference type="InterPro" id="IPR013324">
    <property type="entry name" value="RNA_pol_sigma_r3/r4-like"/>
</dbReference>
<dbReference type="InterPro" id="IPR014284">
    <property type="entry name" value="RNA_pol_sigma-70_dom"/>
</dbReference>
<keyword evidence="2" id="KW-0805">Transcription regulation</keyword>
<dbReference type="InterPro" id="IPR013249">
    <property type="entry name" value="RNA_pol_sigma70_r4_t2"/>
</dbReference>
<keyword evidence="3" id="KW-0731">Sigma factor</keyword>
<feature type="domain" description="RNA polymerase sigma-70 region 2" evidence="6">
    <location>
        <begin position="28"/>
        <end position="95"/>
    </location>
</feature>
<comment type="similarity">
    <text evidence="1">Belongs to the sigma-70 factor family. ECF subfamily.</text>
</comment>
<protein>
    <submittedName>
        <fullName evidence="8">RNA polymerase sigma factor (Sigma-70 family)</fullName>
    </submittedName>
</protein>
<keyword evidence="4" id="KW-0804">Transcription</keyword>
<dbReference type="Pfam" id="PF04542">
    <property type="entry name" value="Sigma70_r2"/>
    <property type="match status" value="1"/>
</dbReference>
<name>A0ABU0DYX3_9FIRM</name>
<evidence type="ECO:0000313" key="9">
    <source>
        <dbReference type="Proteomes" id="UP001230220"/>
    </source>
</evidence>
<proteinExistence type="inferred from homology"/>
<keyword evidence="5" id="KW-0472">Membrane</keyword>
<sequence length="429" mass="48521">MNQKKQYLISDDIVVNAQKGDTEAFTVIYQAYFPKISFVTRQFAINEEAAKDLTQEIFITVYQKIHELQEPKAFHSWIQKISYHKCLNYNRSKYRIVNFDEENAAEEVEDTKLKDALEIVEEKRMMNTIEQSLNEMTINLKTVGLLRYIEGMSVNEIADLLSIPKGTVKSRLSTVRTNLKGDLKRKGITPSNYMVIIMFPGIVSQYFSNYIFSQSAGATGTLSSLLSYKISAVVGSLLVTSVVAGSAFTIWNNTQETQMVGHSINTEVFQSTPIEAKESFAAEIQNIYVDTNWTNQPVYVYVETTSDAYDEIRVNNTPTQYVYENGTHKVQLIKDGNVIDEKSIEVRNIDIESPYGSSDRNGNSFVIYLKDDLAGVDPSSITLIRNGVSSDEYIYDSQNNTLAVTTQRSYGDLIYISDYAGNVFEISFE</sequence>
<dbReference type="Gene3D" id="1.10.10.10">
    <property type="entry name" value="Winged helix-like DNA-binding domain superfamily/Winged helix DNA-binding domain"/>
    <property type="match status" value="1"/>
</dbReference>
<dbReference type="NCBIfam" id="TIGR02937">
    <property type="entry name" value="sigma70-ECF"/>
    <property type="match status" value="1"/>
</dbReference>
<dbReference type="InterPro" id="IPR007627">
    <property type="entry name" value="RNA_pol_sigma70_r2"/>
</dbReference>
<dbReference type="SUPFAM" id="SSF88946">
    <property type="entry name" value="Sigma2 domain of RNA polymerase sigma factors"/>
    <property type="match status" value="1"/>
</dbReference>
<keyword evidence="5" id="KW-1133">Transmembrane helix</keyword>
<evidence type="ECO:0000256" key="4">
    <source>
        <dbReference type="ARBA" id="ARBA00023163"/>
    </source>
</evidence>
<keyword evidence="5" id="KW-0812">Transmembrane</keyword>
<accession>A0ABU0DYX3</accession>
<dbReference type="Proteomes" id="UP001230220">
    <property type="component" value="Unassembled WGS sequence"/>
</dbReference>
<keyword evidence="9" id="KW-1185">Reference proteome</keyword>
<dbReference type="EMBL" id="JAUSUR010000001">
    <property type="protein sequence ID" value="MDQ0359849.1"/>
    <property type="molecule type" value="Genomic_DNA"/>
</dbReference>
<dbReference type="InterPro" id="IPR036388">
    <property type="entry name" value="WH-like_DNA-bd_sf"/>
</dbReference>
<evidence type="ECO:0000259" key="7">
    <source>
        <dbReference type="Pfam" id="PF08281"/>
    </source>
</evidence>
<dbReference type="InterPro" id="IPR039425">
    <property type="entry name" value="RNA_pol_sigma-70-like"/>
</dbReference>
<evidence type="ECO:0000256" key="2">
    <source>
        <dbReference type="ARBA" id="ARBA00023015"/>
    </source>
</evidence>
<dbReference type="PANTHER" id="PTHR43133:SF51">
    <property type="entry name" value="RNA POLYMERASE SIGMA FACTOR"/>
    <property type="match status" value="1"/>
</dbReference>
<comment type="caution">
    <text evidence="8">The sequence shown here is derived from an EMBL/GenBank/DDBJ whole genome shotgun (WGS) entry which is preliminary data.</text>
</comment>
<gene>
    <name evidence="8" type="ORF">J2S15_000580</name>
</gene>
<evidence type="ECO:0000313" key="8">
    <source>
        <dbReference type="EMBL" id="MDQ0359849.1"/>
    </source>
</evidence>
<dbReference type="RefSeq" id="WP_307405307.1">
    <property type="nucleotide sequence ID" value="NZ_JAUSUR010000001.1"/>
</dbReference>
<dbReference type="CDD" id="cd06171">
    <property type="entry name" value="Sigma70_r4"/>
    <property type="match status" value="1"/>
</dbReference>
<dbReference type="InterPro" id="IPR013325">
    <property type="entry name" value="RNA_pol_sigma_r2"/>
</dbReference>
<organism evidence="8 9">
    <name type="scientific">Breznakia pachnodae</name>
    <dbReference type="NCBI Taxonomy" id="265178"/>
    <lineage>
        <taxon>Bacteria</taxon>
        <taxon>Bacillati</taxon>
        <taxon>Bacillota</taxon>
        <taxon>Erysipelotrichia</taxon>
        <taxon>Erysipelotrichales</taxon>
        <taxon>Erysipelotrichaceae</taxon>
        <taxon>Breznakia</taxon>
    </lineage>
</organism>
<feature type="transmembrane region" description="Helical" evidence="5">
    <location>
        <begin position="193"/>
        <end position="212"/>
    </location>
</feature>
<evidence type="ECO:0000256" key="5">
    <source>
        <dbReference type="SAM" id="Phobius"/>
    </source>
</evidence>
<reference evidence="8 9" key="1">
    <citation type="submission" date="2023-07" db="EMBL/GenBank/DDBJ databases">
        <title>Genomic Encyclopedia of Type Strains, Phase IV (KMG-IV): sequencing the most valuable type-strain genomes for metagenomic binning, comparative biology and taxonomic classification.</title>
        <authorList>
            <person name="Goeker M."/>
        </authorList>
    </citation>
    <scope>NUCLEOTIDE SEQUENCE [LARGE SCALE GENOMIC DNA]</scope>
    <source>
        <strain evidence="8 9">DSM 16784</strain>
    </source>
</reference>
<dbReference type="SUPFAM" id="SSF88659">
    <property type="entry name" value="Sigma3 and sigma4 domains of RNA polymerase sigma factors"/>
    <property type="match status" value="1"/>
</dbReference>
<evidence type="ECO:0000256" key="1">
    <source>
        <dbReference type="ARBA" id="ARBA00010641"/>
    </source>
</evidence>
<feature type="domain" description="RNA polymerase sigma factor 70 region 4 type 2" evidence="7">
    <location>
        <begin position="129"/>
        <end position="176"/>
    </location>
</feature>
<dbReference type="Gene3D" id="1.10.1740.10">
    <property type="match status" value="1"/>
</dbReference>
<feature type="transmembrane region" description="Helical" evidence="5">
    <location>
        <begin position="232"/>
        <end position="251"/>
    </location>
</feature>
<dbReference type="PANTHER" id="PTHR43133">
    <property type="entry name" value="RNA POLYMERASE ECF-TYPE SIGMA FACTO"/>
    <property type="match status" value="1"/>
</dbReference>
<evidence type="ECO:0000256" key="3">
    <source>
        <dbReference type="ARBA" id="ARBA00023082"/>
    </source>
</evidence>
<evidence type="ECO:0000259" key="6">
    <source>
        <dbReference type="Pfam" id="PF04542"/>
    </source>
</evidence>
<dbReference type="Pfam" id="PF08281">
    <property type="entry name" value="Sigma70_r4_2"/>
    <property type="match status" value="1"/>
</dbReference>